<keyword evidence="2" id="KW-0812">Transmembrane</keyword>
<proteinExistence type="predicted"/>
<protein>
    <submittedName>
        <fullName evidence="3">Uncharacterized protein</fullName>
    </submittedName>
</protein>
<keyword evidence="2" id="KW-1133">Transmembrane helix</keyword>
<dbReference type="OrthoDB" id="238714at2157"/>
<sequence length="338" mass="35090">MADVTDAFERASDAVGEASEADGPRRFGGDDRGQLMLVAALAIAVLLVGLALTLNTAIYTENLATRTTDTNLDGAVTHGGAVEAGAGAVLDETNREGGTYGELNDSFGEAFGNWSDAAATLAAVRGAATDASHVDRVRGTRISQTDAARNFTDRNETTDWTLASDVGVRGVRFNVSRDSLATSSGSAFELVVDDGTDAVETEIYQNTTQGRVFVTVEDAGGTRTTCSVAADAGDYVTVDVADGRLNGTACDPLDAVHTDLDGAATVSYRNAGAAEGSYELYVDETNATVFDATKYASAGSGSSPVAQEALYAVTVSYVYESGETYVYRELRVAPGEIA</sequence>
<keyword evidence="2" id="KW-0472">Membrane</keyword>
<dbReference type="InterPro" id="IPR055685">
    <property type="entry name" value="DUF7261"/>
</dbReference>
<evidence type="ECO:0000256" key="2">
    <source>
        <dbReference type="SAM" id="Phobius"/>
    </source>
</evidence>
<name>A0A0D6JRT8_9EURY</name>
<dbReference type="EMBL" id="CSTE01000002">
    <property type="protein sequence ID" value="CQR50358.1"/>
    <property type="molecule type" value="Genomic_DNA"/>
</dbReference>
<organism evidence="3 4">
    <name type="scientific">Haloferax massiliensis</name>
    <dbReference type="NCBI Taxonomy" id="1476858"/>
    <lineage>
        <taxon>Archaea</taxon>
        <taxon>Methanobacteriati</taxon>
        <taxon>Methanobacteriota</taxon>
        <taxon>Stenosarchaea group</taxon>
        <taxon>Halobacteria</taxon>
        <taxon>Halobacteriales</taxon>
        <taxon>Haloferacaceae</taxon>
        <taxon>Haloferax</taxon>
    </lineage>
</organism>
<dbReference type="AlphaFoldDB" id="A0A0D6JRT8"/>
<gene>
    <name evidence="3" type="ORF">BN996_01836</name>
</gene>
<dbReference type="Pfam" id="PF23922">
    <property type="entry name" value="DUF7261"/>
    <property type="match status" value="1"/>
</dbReference>
<reference evidence="4" key="1">
    <citation type="submission" date="2015-03" db="EMBL/GenBank/DDBJ databases">
        <authorList>
            <person name="Urmite Genomes"/>
        </authorList>
    </citation>
    <scope>NUCLEOTIDE SEQUENCE [LARGE SCALE GENOMIC DNA]</scope>
    <source>
        <strain evidence="4">Arc-Hr</strain>
    </source>
</reference>
<evidence type="ECO:0000256" key="1">
    <source>
        <dbReference type="SAM" id="MobiDB-lite"/>
    </source>
</evidence>
<dbReference type="RefSeq" id="WP_089778385.1">
    <property type="nucleotide sequence ID" value="NZ_CABLRR010000002.1"/>
</dbReference>
<dbReference type="Proteomes" id="UP000198902">
    <property type="component" value="Unassembled WGS sequence"/>
</dbReference>
<feature type="region of interest" description="Disordered" evidence="1">
    <location>
        <begin position="1"/>
        <end position="27"/>
    </location>
</feature>
<keyword evidence="4" id="KW-1185">Reference proteome</keyword>
<accession>A0A0D6JRT8</accession>
<evidence type="ECO:0000313" key="4">
    <source>
        <dbReference type="Proteomes" id="UP000198902"/>
    </source>
</evidence>
<feature type="transmembrane region" description="Helical" evidence="2">
    <location>
        <begin position="35"/>
        <end position="59"/>
    </location>
</feature>
<evidence type="ECO:0000313" key="3">
    <source>
        <dbReference type="EMBL" id="CQR50358.1"/>
    </source>
</evidence>